<organism evidence="2">
    <name type="scientific">Lepeophtheirus salmonis</name>
    <name type="common">Salmon louse</name>
    <name type="synonym">Caligus salmonis</name>
    <dbReference type="NCBI Taxonomy" id="72036"/>
    <lineage>
        <taxon>Eukaryota</taxon>
        <taxon>Metazoa</taxon>
        <taxon>Ecdysozoa</taxon>
        <taxon>Arthropoda</taxon>
        <taxon>Crustacea</taxon>
        <taxon>Multicrustacea</taxon>
        <taxon>Hexanauplia</taxon>
        <taxon>Copepoda</taxon>
        <taxon>Siphonostomatoida</taxon>
        <taxon>Caligidae</taxon>
        <taxon>Lepeophtheirus</taxon>
    </lineage>
</organism>
<protein>
    <submittedName>
        <fullName evidence="2">Uncharacterized protein</fullName>
    </submittedName>
</protein>
<proteinExistence type="predicted"/>
<dbReference type="AlphaFoldDB" id="A0A0K2THV5"/>
<feature type="compositionally biased region" description="Polar residues" evidence="1">
    <location>
        <begin position="49"/>
        <end position="65"/>
    </location>
</feature>
<name>A0A0K2THV5_LEPSM</name>
<feature type="region of interest" description="Disordered" evidence="1">
    <location>
        <begin position="29"/>
        <end position="65"/>
    </location>
</feature>
<accession>A0A0K2THV5</accession>
<feature type="region of interest" description="Disordered" evidence="1">
    <location>
        <begin position="1"/>
        <end position="20"/>
    </location>
</feature>
<reference evidence="2" key="1">
    <citation type="submission" date="2014-05" db="EMBL/GenBank/DDBJ databases">
        <authorList>
            <person name="Chronopoulou M."/>
        </authorList>
    </citation>
    <scope>NUCLEOTIDE SEQUENCE</scope>
    <source>
        <tissue evidence="2">Whole organism</tissue>
    </source>
</reference>
<evidence type="ECO:0000256" key="1">
    <source>
        <dbReference type="SAM" id="MobiDB-lite"/>
    </source>
</evidence>
<sequence length="92" mass="10699">MASSLEELSTPRGSRGPYTAAKTLEFPISKYAEPSADQEKAPKRHRSLRNSSDLRPSNRSPWSDKSSMRISDFLYCYYLFIYFKSLFMYNIL</sequence>
<dbReference type="EMBL" id="HACA01008267">
    <property type="protein sequence ID" value="CDW25628.1"/>
    <property type="molecule type" value="Transcribed_RNA"/>
</dbReference>
<evidence type="ECO:0000313" key="2">
    <source>
        <dbReference type="EMBL" id="CDW25628.1"/>
    </source>
</evidence>